<proteinExistence type="predicted"/>
<keyword evidence="3" id="KW-1185">Reference proteome</keyword>
<evidence type="ECO:0000313" key="2">
    <source>
        <dbReference type="EMBL" id="KAK3936907.1"/>
    </source>
</evidence>
<dbReference type="EMBL" id="MU853869">
    <property type="protein sequence ID" value="KAK3936907.1"/>
    <property type="molecule type" value="Genomic_DNA"/>
</dbReference>
<feature type="compositionally biased region" description="Acidic residues" evidence="1">
    <location>
        <begin position="258"/>
        <end position="285"/>
    </location>
</feature>
<feature type="region of interest" description="Disordered" evidence="1">
    <location>
        <begin position="432"/>
        <end position="487"/>
    </location>
</feature>
<dbReference type="Proteomes" id="UP001303473">
    <property type="component" value="Unassembled WGS sequence"/>
</dbReference>
<feature type="region of interest" description="Disordered" evidence="1">
    <location>
        <begin position="321"/>
        <end position="350"/>
    </location>
</feature>
<accession>A0AAN6N0G4</accession>
<feature type="compositionally biased region" description="Basic and acidic residues" evidence="1">
    <location>
        <begin position="34"/>
        <end position="49"/>
    </location>
</feature>
<gene>
    <name evidence="2" type="ORF">QBC46DRAFT_295390</name>
</gene>
<reference evidence="3" key="1">
    <citation type="journal article" date="2023" name="Mol. Phylogenet. Evol.">
        <title>Genome-scale phylogeny and comparative genomics of the fungal order Sordariales.</title>
        <authorList>
            <person name="Hensen N."/>
            <person name="Bonometti L."/>
            <person name="Westerberg I."/>
            <person name="Brannstrom I.O."/>
            <person name="Guillou S."/>
            <person name="Cros-Aarteil S."/>
            <person name="Calhoun S."/>
            <person name="Haridas S."/>
            <person name="Kuo A."/>
            <person name="Mondo S."/>
            <person name="Pangilinan J."/>
            <person name="Riley R."/>
            <person name="LaButti K."/>
            <person name="Andreopoulos B."/>
            <person name="Lipzen A."/>
            <person name="Chen C."/>
            <person name="Yan M."/>
            <person name="Daum C."/>
            <person name="Ng V."/>
            <person name="Clum A."/>
            <person name="Steindorff A."/>
            <person name="Ohm R.A."/>
            <person name="Martin F."/>
            <person name="Silar P."/>
            <person name="Natvig D.O."/>
            <person name="Lalanne C."/>
            <person name="Gautier V."/>
            <person name="Ament-Velasquez S.L."/>
            <person name="Kruys A."/>
            <person name="Hutchinson M.I."/>
            <person name="Powell A.J."/>
            <person name="Barry K."/>
            <person name="Miller A.N."/>
            <person name="Grigoriev I.V."/>
            <person name="Debuchy R."/>
            <person name="Gladieux P."/>
            <person name="Hiltunen Thoren M."/>
            <person name="Johannesson H."/>
        </authorList>
    </citation>
    <scope>NUCLEOTIDE SEQUENCE [LARGE SCALE GENOMIC DNA]</scope>
    <source>
        <strain evidence="3">CBS 340.73</strain>
    </source>
</reference>
<feature type="compositionally biased region" description="Basic residues" evidence="1">
    <location>
        <begin position="455"/>
        <end position="465"/>
    </location>
</feature>
<organism evidence="2 3">
    <name type="scientific">Diplogelasinospora grovesii</name>
    <dbReference type="NCBI Taxonomy" id="303347"/>
    <lineage>
        <taxon>Eukaryota</taxon>
        <taxon>Fungi</taxon>
        <taxon>Dikarya</taxon>
        <taxon>Ascomycota</taxon>
        <taxon>Pezizomycotina</taxon>
        <taxon>Sordariomycetes</taxon>
        <taxon>Sordariomycetidae</taxon>
        <taxon>Sordariales</taxon>
        <taxon>Diplogelasinosporaceae</taxon>
        <taxon>Diplogelasinospora</taxon>
    </lineage>
</organism>
<feature type="region of interest" description="Disordered" evidence="1">
    <location>
        <begin position="105"/>
        <end position="126"/>
    </location>
</feature>
<evidence type="ECO:0000256" key="1">
    <source>
        <dbReference type="SAM" id="MobiDB-lite"/>
    </source>
</evidence>
<feature type="region of interest" description="Disordered" evidence="1">
    <location>
        <begin position="241"/>
        <end position="293"/>
    </location>
</feature>
<dbReference type="AlphaFoldDB" id="A0AAN6N0G4"/>
<name>A0AAN6N0G4_9PEZI</name>
<sequence length="487" mass="54360">MVRLLRCEQLMVGAEAVVVGWIRAINTTATTTPRGEREDEAMPPHDTMRQRQRQVVGGETQKEIDTASLLRFLPTIIAHTKNNNELGCPYTILEPPRGTPLAGLLPGHGHGHGHGQSPLTNEERQSVDRQTARLFRRLARLTSPSGRFGPASLMIGNSSRGGDGNRVGVGGTRGMNRGGEGASHWSIAFHSMLEGILRDGEDMTIMMPYSAIRRHFRRLAWALDAVTVPRLVAVDGGDEGSVLVDMVDDGDKPREEDQDREEEQEEQESEEDEDEQEEEEEGDDKEESRSRRKRRKLLVTGLRDWSNCIFGDPLFATVFSSPSPSPSPSPEFLEGFNDNTNTKKDQVGGGGPGVGVVVLGHWLEGTDEDDDDSDMIQDRQTAHVRILLYRAYHATVAVVREFYRPHGSESTKRELEARKRLNEVLVQLEAIQIQEQQPPRDMGQKREEVEEGHKGKGGQRLRQHPRPSGEVSPAKRAKTEDLEEDQQ</sequence>
<evidence type="ECO:0000313" key="3">
    <source>
        <dbReference type="Proteomes" id="UP001303473"/>
    </source>
</evidence>
<protein>
    <submittedName>
        <fullName evidence="2">Uncharacterized protein</fullName>
    </submittedName>
</protein>
<feature type="region of interest" description="Disordered" evidence="1">
    <location>
        <begin position="30"/>
        <end position="60"/>
    </location>
</feature>
<comment type="caution">
    <text evidence="2">The sequence shown here is derived from an EMBL/GenBank/DDBJ whole genome shotgun (WGS) entry which is preliminary data.</text>
</comment>
<feature type="compositionally biased region" description="Basic and acidic residues" evidence="1">
    <location>
        <begin position="442"/>
        <end position="454"/>
    </location>
</feature>